<organism evidence="2 3">
    <name type="scientific">Candidatus Bacteroides pullicola</name>
    <dbReference type="NCBI Taxonomy" id="2838475"/>
    <lineage>
        <taxon>Bacteria</taxon>
        <taxon>Pseudomonadati</taxon>
        <taxon>Bacteroidota</taxon>
        <taxon>Bacteroidia</taxon>
        <taxon>Bacteroidales</taxon>
        <taxon>Bacteroidaceae</taxon>
        <taxon>Bacteroides</taxon>
    </lineage>
</organism>
<keyword evidence="1" id="KW-1133">Transmembrane helix</keyword>
<dbReference type="Proteomes" id="UP000886851">
    <property type="component" value="Unassembled WGS sequence"/>
</dbReference>
<gene>
    <name evidence="2" type="ORF">H9824_12265</name>
</gene>
<dbReference type="EMBL" id="DXCV01000088">
    <property type="protein sequence ID" value="HIY89457.1"/>
    <property type="molecule type" value="Genomic_DNA"/>
</dbReference>
<evidence type="ECO:0000313" key="2">
    <source>
        <dbReference type="EMBL" id="HIY89457.1"/>
    </source>
</evidence>
<evidence type="ECO:0000256" key="1">
    <source>
        <dbReference type="SAM" id="Phobius"/>
    </source>
</evidence>
<comment type="caution">
    <text evidence="2">The sequence shown here is derived from an EMBL/GenBank/DDBJ whole genome shotgun (WGS) entry which is preliminary data.</text>
</comment>
<keyword evidence="1" id="KW-0812">Transmembrane</keyword>
<dbReference type="AlphaFoldDB" id="A0A9D1ZKK4"/>
<name>A0A9D1ZKK4_9BACE</name>
<reference evidence="2" key="1">
    <citation type="journal article" date="2021" name="PeerJ">
        <title>Extensive microbial diversity within the chicken gut microbiome revealed by metagenomics and culture.</title>
        <authorList>
            <person name="Gilroy R."/>
            <person name="Ravi A."/>
            <person name="Getino M."/>
            <person name="Pursley I."/>
            <person name="Horton D.L."/>
            <person name="Alikhan N.F."/>
            <person name="Baker D."/>
            <person name="Gharbi K."/>
            <person name="Hall N."/>
            <person name="Watson M."/>
            <person name="Adriaenssens E.M."/>
            <person name="Foster-Nyarko E."/>
            <person name="Jarju S."/>
            <person name="Secka A."/>
            <person name="Antonio M."/>
            <person name="Oren A."/>
            <person name="Chaudhuri R.R."/>
            <person name="La Ragione R."/>
            <person name="Hildebrand F."/>
            <person name="Pallen M.J."/>
        </authorList>
    </citation>
    <scope>NUCLEOTIDE SEQUENCE</scope>
    <source>
        <strain evidence="2">Gambia2-208</strain>
    </source>
</reference>
<reference evidence="2" key="2">
    <citation type="submission" date="2021-04" db="EMBL/GenBank/DDBJ databases">
        <authorList>
            <person name="Gilroy R."/>
        </authorList>
    </citation>
    <scope>NUCLEOTIDE SEQUENCE</scope>
    <source>
        <strain evidence="2">Gambia2-208</strain>
    </source>
</reference>
<evidence type="ECO:0000313" key="3">
    <source>
        <dbReference type="Proteomes" id="UP000886851"/>
    </source>
</evidence>
<proteinExistence type="predicted"/>
<feature type="transmembrane region" description="Helical" evidence="1">
    <location>
        <begin position="129"/>
        <end position="147"/>
    </location>
</feature>
<protein>
    <submittedName>
        <fullName evidence="2">Uncharacterized protein</fullName>
    </submittedName>
</protein>
<sequence length="186" mass="22271">MNQKEFDKAILFVLRYAIEHDGVASYNPCMYHLGYADNIPPSEEFNNELKKYGSLEYSRNLDEYSYLNHISSWSCFRIDERGRRYMKELEPSELGKMIKSVLTLCLSILQLPFVIEGWISYFLHYTLKIISAIFFPIVLISFIWWPIDLLCGLCWMGCDWLKHIIWDKDFRWEASSKRWTEHFPEL</sequence>
<accession>A0A9D1ZKK4</accession>
<feature type="transmembrane region" description="Helical" evidence="1">
    <location>
        <begin position="101"/>
        <end position="123"/>
    </location>
</feature>
<keyword evidence="1" id="KW-0472">Membrane</keyword>